<organism evidence="1 2">
    <name type="scientific">Allokutzneria albata</name>
    <name type="common">Kibdelosporangium albatum</name>
    <dbReference type="NCBI Taxonomy" id="211114"/>
    <lineage>
        <taxon>Bacteria</taxon>
        <taxon>Bacillati</taxon>
        <taxon>Actinomycetota</taxon>
        <taxon>Actinomycetes</taxon>
        <taxon>Pseudonocardiales</taxon>
        <taxon>Pseudonocardiaceae</taxon>
        <taxon>Allokutzneria</taxon>
    </lineage>
</organism>
<dbReference type="OrthoDB" id="3351204at2"/>
<dbReference type="Pfam" id="PF14433">
    <property type="entry name" value="SUKH-3"/>
    <property type="match status" value="1"/>
</dbReference>
<dbReference type="AlphaFoldDB" id="A0A1G9U862"/>
<dbReference type="eggNOG" id="ENOG503443H">
    <property type="taxonomic scope" value="Bacteria"/>
</dbReference>
<dbReference type="STRING" id="211114.SAMN04489726_2229"/>
<dbReference type="Proteomes" id="UP000183376">
    <property type="component" value="Chromosome I"/>
</dbReference>
<keyword evidence="2" id="KW-1185">Reference proteome</keyword>
<sequence length="146" mass="15774">MSSIDEWWPQRAIDLLTRAGWSPGRAVDVAGWRAELAEKGFVMHEAAEQVLTEFGGLLLEADGAGVRSGRCTVEVDPLYGASLRPWLDELGAKAGARDLYPLGEVDWGHAILAIDPDGVVFKVWGPGVTKVGKGRDALVRLTEGDY</sequence>
<name>A0A1G9U862_ALLAB</name>
<dbReference type="RefSeq" id="WP_052408019.1">
    <property type="nucleotide sequence ID" value="NZ_JOEF01000031.1"/>
</dbReference>
<protein>
    <submittedName>
        <fullName evidence="1">SUKH-3 immunity protein</fullName>
    </submittedName>
</protein>
<proteinExistence type="predicted"/>
<evidence type="ECO:0000313" key="1">
    <source>
        <dbReference type="EMBL" id="SDM55725.1"/>
    </source>
</evidence>
<reference evidence="1 2" key="1">
    <citation type="submission" date="2016-10" db="EMBL/GenBank/DDBJ databases">
        <authorList>
            <person name="de Groot N.N."/>
        </authorList>
    </citation>
    <scope>NUCLEOTIDE SEQUENCE [LARGE SCALE GENOMIC DNA]</scope>
    <source>
        <strain evidence="1 2">DSM 44149</strain>
    </source>
</reference>
<dbReference type="EMBL" id="LT629701">
    <property type="protein sequence ID" value="SDM55725.1"/>
    <property type="molecule type" value="Genomic_DNA"/>
</dbReference>
<accession>A0A1G9U862</accession>
<gene>
    <name evidence="1" type="ORF">SAMN04489726_2229</name>
</gene>
<evidence type="ECO:0000313" key="2">
    <source>
        <dbReference type="Proteomes" id="UP000183376"/>
    </source>
</evidence>
<dbReference type="InterPro" id="IPR025850">
    <property type="entry name" value="SUKH-3"/>
</dbReference>